<name>A0A4Q1SEJ3_9BACT</name>
<organism evidence="2 3">
    <name type="scientific">Silvibacterium dinghuense</name>
    <dbReference type="NCBI Taxonomy" id="1560006"/>
    <lineage>
        <taxon>Bacteria</taxon>
        <taxon>Pseudomonadati</taxon>
        <taxon>Acidobacteriota</taxon>
        <taxon>Terriglobia</taxon>
        <taxon>Terriglobales</taxon>
        <taxon>Acidobacteriaceae</taxon>
        <taxon>Silvibacterium</taxon>
    </lineage>
</organism>
<reference evidence="2 3" key="1">
    <citation type="journal article" date="2016" name="Int. J. Syst. Evol. Microbiol.">
        <title>Acidipila dinghuensis sp. nov., an acidobacterium isolated from forest soil.</title>
        <authorList>
            <person name="Jiang Y.W."/>
            <person name="Wang J."/>
            <person name="Chen M.H."/>
            <person name="Lv Y.Y."/>
            <person name="Qiu L.H."/>
        </authorList>
    </citation>
    <scope>NUCLEOTIDE SEQUENCE [LARGE SCALE GENOMIC DNA]</scope>
    <source>
        <strain evidence="2 3">DHOF10</strain>
    </source>
</reference>
<protein>
    <submittedName>
        <fullName evidence="2">Glycosyltransferase</fullName>
    </submittedName>
</protein>
<evidence type="ECO:0000313" key="3">
    <source>
        <dbReference type="Proteomes" id="UP000290253"/>
    </source>
</evidence>
<keyword evidence="2" id="KW-0808">Transferase</keyword>
<comment type="caution">
    <text evidence="2">The sequence shown here is derived from an EMBL/GenBank/DDBJ whole genome shotgun (WGS) entry which is preliminary data.</text>
</comment>
<dbReference type="SUPFAM" id="SSF53448">
    <property type="entry name" value="Nucleotide-diphospho-sugar transferases"/>
    <property type="match status" value="1"/>
</dbReference>
<evidence type="ECO:0000259" key="1">
    <source>
        <dbReference type="Pfam" id="PF00535"/>
    </source>
</evidence>
<feature type="domain" description="Glycosyltransferase 2-like" evidence="1">
    <location>
        <begin position="29"/>
        <end position="141"/>
    </location>
</feature>
<dbReference type="EMBL" id="SDMK01000002">
    <property type="protein sequence ID" value="RXS95692.1"/>
    <property type="molecule type" value="Genomic_DNA"/>
</dbReference>
<dbReference type="OrthoDB" id="9802649at2"/>
<sequence>MIWRNLMQNSMPLQIVNQDTQEFSRPAVSVCMASYNGEKFIEAQLKSILDQLSDADEVIVVDDASTDSTCERVLAFRDARIHLIQHQQNTGVVRTFEEAIRLASRPIIILADQDDVWAQDKVQTVTRKFLENPKLMLVAHDATLIDENDQVLGPSFLALRGGFSSGLWSNLWKNRYVGCTLAFHSELRREILPFPHQYDVLHDMWIGVRCAWIKTPIEYIDRPLILYRRHSGTATGRKQNNPYRKSRLRIDLLAALFSFCRRI</sequence>
<dbReference type="PANTHER" id="PTHR43685">
    <property type="entry name" value="GLYCOSYLTRANSFERASE"/>
    <property type="match status" value="1"/>
</dbReference>
<dbReference type="AlphaFoldDB" id="A0A4Q1SEJ3"/>
<proteinExistence type="predicted"/>
<keyword evidence="3" id="KW-1185">Reference proteome</keyword>
<gene>
    <name evidence="2" type="ORF">ESZ00_14170</name>
</gene>
<evidence type="ECO:0000313" key="2">
    <source>
        <dbReference type="EMBL" id="RXS95692.1"/>
    </source>
</evidence>
<dbReference type="InterPro" id="IPR001173">
    <property type="entry name" value="Glyco_trans_2-like"/>
</dbReference>
<dbReference type="PANTHER" id="PTHR43685:SF11">
    <property type="entry name" value="GLYCOSYLTRANSFERASE TAGX-RELATED"/>
    <property type="match status" value="1"/>
</dbReference>
<dbReference type="GO" id="GO:0016740">
    <property type="term" value="F:transferase activity"/>
    <property type="evidence" value="ECO:0007669"/>
    <property type="project" value="UniProtKB-KW"/>
</dbReference>
<dbReference type="InterPro" id="IPR029044">
    <property type="entry name" value="Nucleotide-diphossugar_trans"/>
</dbReference>
<dbReference type="Proteomes" id="UP000290253">
    <property type="component" value="Unassembled WGS sequence"/>
</dbReference>
<dbReference type="Pfam" id="PF00535">
    <property type="entry name" value="Glycos_transf_2"/>
    <property type="match status" value="1"/>
</dbReference>
<dbReference type="InterPro" id="IPR050834">
    <property type="entry name" value="Glycosyltransf_2"/>
</dbReference>
<dbReference type="Gene3D" id="3.90.550.10">
    <property type="entry name" value="Spore Coat Polysaccharide Biosynthesis Protein SpsA, Chain A"/>
    <property type="match status" value="1"/>
</dbReference>
<accession>A0A4Q1SEJ3</accession>